<keyword evidence="3" id="KW-1185">Reference proteome</keyword>
<gene>
    <name evidence="2" type="ORF">M5D96_000709</name>
</gene>
<comment type="caution">
    <text evidence="2">The sequence shown here is derived from an EMBL/GenBank/DDBJ whole genome shotgun (WGS) entry which is preliminary data.</text>
</comment>
<keyword evidence="1" id="KW-0732">Signal</keyword>
<feature type="signal peptide" evidence="1">
    <location>
        <begin position="1"/>
        <end position="21"/>
    </location>
</feature>
<reference evidence="2" key="1">
    <citation type="journal article" date="2023" name="Genome Biol. Evol.">
        <title>Long-read-based Genome Assembly of Drosophila gunungcola Reveals Fewer Chemosensory Genes in Flower-breeding Species.</title>
        <authorList>
            <person name="Negi A."/>
            <person name="Liao B.Y."/>
            <person name="Yeh S.D."/>
        </authorList>
    </citation>
    <scope>NUCLEOTIDE SEQUENCE</scope>
    <source>
        <strain evidence="2">Sukarami</strain>
    </source>
</reference>
<protein>
    <submittedName>
        <fullName evidence="2">Uncharacterized protein</fullName>
    </submittedName>
</protein>
<evidence type="ECO:0000256" key="1">
    <source>
        <dbReference type="SAM" id="SignalP"/>
    </source>
</evidence>
<proteinExistence type="predicted"/>
<evidence type="ECO:0000313" key="2">
    <source>
        <dbReference type="EMBL" id="KAI8044540.1"/>
    </source>
</evidence>
<organism evidence="2 3">
    <name type="scientific">Drosophila gunungcola</name>
    <name type="common">fruit fly</name>
    <dbReference type="NCBI Taxonomy" id="103775"/>
    <lineage>
        <taxon>Eukaryota</taxon>
        <taxon>Metazoa</taxon>
        <taxon>Ecdysozoa</taxon>
        <taxon>Arthropoda</taxon>
        <taxon>Hexapoda</taxon>
        <taxon>Insecta</taxon>
        <taxon>Pterygota</taxon>
        <taxon>Neoptera</taxon>
        <taxon>Endopterygota</taxon>
        <taxon>Diptera</taxon>
        <taxon>Brachycera</taxon>
        <taxon>Muscomorpha</taxon>
        <taxon>Ephydroidea</taxon>
        <taxon>Drosophilidae</taxon>
        <taxon>Drosophila</taxon>
        <taxon>Sophophora</taxon>
    </lineage>
</organism>
<dbReference type="Proteomes" id="UP001059596">
    <property type="component" value="Chromosome 3R"/>
</dbReference>
<sequence>MRFKLFVVCALACGFMAYVLANENISTEELEDQIVNAVPEPVKKPVTKPKPQAEFVEVVPKATPVVKKVEVEEKTKTKPLALQKPTLIPVVHVTSRGTDDILTVAGLKPQKMFGALIMPNDYMGELGYDVDNSGYNWEVFVRL</sequence>
<dbReference type="AlphaFoldDB" id="A0A9Q0BUM3"/>
<dbReference type="EMBL" id="JAMKOV010000001">
    <property type="protein sequence ID" value="KAI8044540.1"/>
    <property type="molecule type" value="Genomic_DNA"/>
</dbReference>
<feature type="chain" id="PRO_5040421321" evidence="1">
    <location>
        <begin position="22"/>
        <end position="143"/>
    </location>
</feature>
<evidence type="ECO:0000313" key="3">
    <source>
        <dbReference type="Proteomes" id="UP001059596"/>
    </source>
</evidence>
<name>A0A9Q0BUM3_9MUSC</name>
<accession>A0A9Q0BUM3</accession>